<feature type="domain" description="Replication protein A 70 kDa DNA-binding subunit B/D first OB fold" evidence="1">
    <location>
        <begin position="1"/>
        <end position="65"/>
    </location>
</feature>
<protein>
    <recommendedName>
        <fullName evidence="1">Replication protein A 70 kDa DNA-binding subunit B/D first OB fold domain-containing protein</fullName>
    </recommendedName>
</protein>
<organism evidence="2 3">
    <name type="scientific">Kingdonia uniflora</name>
    <dbReference type="NCBI Taxonomy" id="39325"/>
    <lineage>
        <taxon>Eukaryota</taxon>
        <taxon>Viridiplantae</taxon>
        <taxon>Streptophyta</taxon>
        <taxon>Embryophyta</taxon>
        <taxon>Tracheophyta</taxon>
        <taxon>Spermatophyta</taxon>
        <taxon>Magnoliopsida</taxon>
        <taxon>Ranunculales</taxon>
        <taxon>Circaeasteraceae</taxon>
        <taxon>Kingdonia</taxon>
    </lineage>
</organism>
<dbReference type="Proteomes" id="UP000541444">
    <property type="component" value="Unassembled WGS sequence"/>
</dbReference>
<evidence type="ECO:0000259" key="1">
    <source>
        <dbReference type="Pfam" id="PF02721"/>
    </source>
</evidence>
<name>A0A7J7LZH3_9MAGN</name>
<dbReference type="EMBL" id="JACGCM010001863">
    <property type="protein sequence ID" value="KAF6147940.1"/>
    <property type="molecule type" value="Genomic_DNA"/>
</dbReference>
<keyword evidence="3" id="KW-1185">Reference proteome</keyword>
<comment type="caution">
    <text evidence="2">The sequence shown here is derived from an EMBL/GenBank/DDBJ whole genome shotgun (WGS) entry which is preliminary data.</text>
</comment>
<dbReference type="AlphaFoldDB" id="A0A7J7LZH3"/>
<dbReference type="Pfam" id="PF02721">
    <property type="entry name" value="DUF223"/>
    <property type="match status" value="1"/>
</dbReference>
<evidence type="ECO:0000313" key="2">
    <source>
        <dbReference type="EMBL" id="KAF6147940.1"/>
    </source>
</evidence>
<dbReference type="PANTHER" id="PTHR47165">
    <property type="entry name" value="OS03G0429900 PROTEIN"/>
    <property type="match status" value="1"/>
</dbReference>
<reference evidence="2 3" key="1">
    <citation type="journal article" date="2020" name="IScience">
        <title>Genome Sequencing of the Endangered Kingdonia uniflora (Circaeasteraceae, Ranunculales) Reveals Potential Mechanisms of Evolutionary Specialization.</title>
        <authorList>
            <person name="Sun Y."/>
            <person name="Deng T."/>
            <person name="Zhang A."/>
            <person name="Moore M.J."/>
            <person name="Landis J.B."/>
            <person name="Lin N."/>
            <person name="Zhang H."/>
            <person name="Zhang X."/>
            <person name="Huang J."/>
            <person name="Zhang X."/>
            <person name="Sun H."/>
            <person name="Wang H."/>
        </authorList>
    </citation>
    <scope>NUCLEOTIDE SEQUENCE [LARGE SCALE GENOMIC DNA]</scope>
    <source>
        <strain evidence="2">TB1705</strain>
        <tissue evidence="2">Leaf</tissue>
    </source>
</reference>
<dbReference type="CDD" id="cd04480">
    <property type="entry name" value="RPA1_DBD_A_like"/>
    <property type="match status" value="1"/>
</dbReference>
<gene>
    <name evidence="2" type="ORF">GIB67_001515</name>
</gene>
<dbReference type="Gene3D" id="2.40.50.140">
    <property type="entry name" value="Nucleic acid-binding proteins"/>
    <property type="match status" value="2"/>
</dbReference>
<proteinExistence type="predicted"/>
<dbReference type="InterPro" id="IPR003871">
    <property type="entry name" value="RFA1B/D_OB_1st"/>
</dbReference>
<dbReference type="InterPro" id="IPR012340">
    <property type="entry name" value="NA-bd_OB-fold"/>
</dbReference>
<accession>A0A7J7LZH3</accession>
<sequence>MMLIDENDEQKHASVPRDIILQFDEVLKEGDIIHHKNFNVSKSNGTYRPIDGEYMIYFKNDTIVKRLDDQHLPIPRHIFSFIEFKDIPTRWQNTKILTDIIGKLKAITEIEMVSKRNGDTSQKRDLILENIWKNITLAKRQSQKSSQITDGTIYHVANVLRK</sequence>
<dbReference type="OrthoDB" id="1931061at2759"/>
<dbReference type="SUPFAM" id="SSF50249">
    <property type="entry name" value="Nucleic acid-binding proteins"/>
    <property type="match status" value="1"/>
</dbReference>
<dbReference type="PANTHER" id="PTHR47165:SF4">
    <property type="entry name" value="OS03G0429900 PROTEIN"/>
    <property type="match status" value="1"/>
</dbReference>
<evidence type="ECO:0000313" key="3">
    <source>
        <dbReference type="Proteomes" id="UP000541444"/>
    </source>
</evidence>